<feature type="binding site" evidence="7">
    <location>
        <position position="170"/>
    </location>
    <ligand>
        <name>3-phosphoshikimate</name>
        <dbReference type="ChEBI" id="CHEBI:145989"/>
    </ligand>
</feature>
<evidence type="ECO:0000256" key="1">
    <source>
        <dbReference type="ARBA" id="ARBA00004811"/>
    </source>
</evidence>
<evidence type="ECO:0000256" key="5">
    <source>
        <dbReference type="ARBA" id="ARBA00023141"/>
    </source>
</evidence>
<organism evidence="9 10">
    <name type="scientific">Pullulanibacillus camelliae</name>
    <dbReference type="NCBI Taxonomy" id="1707096"/>
    <lineage>
        <taxon>Bacteria</taxon>
        <taxon>Bacillati</taxon>
        <taxon>Bacillota</taxon>
        <taxon>Bacilli</taxon>
        <taxon>Bacillales</taxon>
        <taxon>Sporolactobacillaceae</taxon>
        <taxon>Pullulanibacillus</taxon>
    </lineage>
</organism>
<dbReference type="CDD" id="cd01556">
    <property type="entry name" value="EPSP_synthase"/>
    <property type="match status" value="1"/>
</dbReference>
<gene>
    <name evidence="7 9" type="primary">aroA</name>
    <name evidence="9" type="ORF">GCM10011391_12630</name>
</gene>
<feature type="binding site" evidence="7">
    <location>
        <position position="24"/>
    </location>
    <ligand>
        <name>phosphoenolpyruvate</name>
        <dbReference type="ChEBI" id="CHEBI:58702"/>
    </ligand>
</feature>
<dbReference type="GO" id="GO:0003866">
    <property type="term" value="F:3-phosphoshikimate 1-carboxyvinyltransferase activity"/>
    <property type="evidence" value="ECO:0007669"/>
    <property type="project" value="UniProtKB-UniRule"/>
</dbReference>
<feature type="binding site" evidence="7">
    <location>
        <position position="25"/>
    </location>
    <ligand>
        <name>3-phosphoshikimate</name>
        <dbReference type="ChEBI" id="CHEBI:145989"/>
    </ligand>
</feature>
<evidence type="ECO:0000256" key="6">
    <source>
        <dbReference type="ARBA" id="ARBA00044633"/>
    </source>
</evidence>
<feature type="binding site" evidence="7">
    <location>
        <position position="197"/>
    </location>
    <ligand>
        <name>3-phosphoshikimate</name>
        <dbReference type="ChEBI" id="CHEBI:145989"/>
    </ligand>
</feature>
<keyword evidence="10" id="KW-1185">Reference proteome</keyword>
<comment type="caution">
    <text evidence="9">The sequence shown here is derived from an EMBL/GenBank/DDBJ whole genome shotgun (WGS) entry which is preliminary data.</text>
</comment>
<dbReference type="Gene3D" id="3.65.10.10">
    <property type="entry name" value="Enolpyruvate transferase domain"/>
    <property type="match status" value="2"/>
</dbReference>
<comment type="caution">
    <text evidence="7">Lacks conserved residue(s) required for the propagation of feature annotation.</text>
</comment>
<keyword evidence="7" id="KW-0963">Cytoplasm</keyword>
<feature type="binding site" evidence="7">
    <location>
        <position position="171"/>
    </location>
    <ligand>
        <name>3-phosphoshikimate</name>
        <dbReference type="ChEBI" id="CHEBI:145989"/>
    </ligand>
</feature>
<feature type="binding site" evidence="7">
    <location>
        <position position="347"/>
    </location>
    <ligand>
        <name>phosphoenolpyruvate</name>
        <dbReference type="ChEBI" id="CHEBI:58702"/>
    </ligand>
</feature>
<evidence type="ECO:0000313" key="10">
    <source>
        <dbReference type="Proteomes" id="UP000628775"/>
    </source>
</evidence>
<feature type="binding site" evidence="7">
    <location>
        <position position="124"/>
    </location>
    <ligand>
        <name>phosphoenolpyruvate</name>
        <dbReference type="ChEBI" id="CHEBI:58702"/>
    </ligand>
</feature>
<dbReference type="PANTHER" id="PTHR21090:SF5">
    <property type="entry name" value="PENTAFUNCTIONAL AROM POLYPEPTIDE"/>
    <property type="match status" value="1"/>
</dbReference>
<dbReference type="Proteomes" id="UP000628775">
    <property type="component" value="Unassembled WGS sequence"/>
</dbReference>
<accession>A0A8J2VQL5</accession>
<feature type="binding site" evidence="7">
    <location>
        <position position="343"/>
    </location>
    <ligand>
        <name>3-phosphoshikimate</name>
        <dbReference type="ChEBI" id="CHEBI:145989"/>
    </ligand>
</feature>
<dbReference type="HAMAP" id="MF_00210">
    <property type="entry name" value="EPSP_synth"/>
    <property type="match status" value="1"/>
</dbReference>
<keyword evidence="5 7" id="KW-0057">Aromatic amino acid biosynthesis</keyword>
<feature type="binding site" evidence="7">
    <location>
        <position position="316"/>
    </location>
    <ligand>
        <name>3-phosphoshikimate</name>
        <dbReference type="ChEBI" id="CHEBI:145989"/>
    </ligand>
</feature>
<dbReference type="RefSeq" id="WP_188690842.1">
    <property type="nucleotide sequence ID" value="NZ_BMIR01000004.1"/>
</dbReference>
<dbReference type="InterPro" id="IPR013792">
    <property type="entry name" value="RNA3'P_cycl/enolpyr_Trfase_a/b"/>
</dbReference>
<feature type="active site" description="Proton acceptor" evidence="7">
    <location>
        <position position="316"/>
    </location>
</feature>
<evidence type="ECO:0000256" key="7">
    <source>
        <dbReference type="HAMAP-Rule" id="MF_00210"/>
    </source>
</evidence>
<dbReference type="PIRSF" id="PIRSF000505">
    <property type="entry name" value="EPSPS"/>
    <property type="match status" value="1"/>
</dbReference>
<comment type="similarity">
    <text evidence="2 7">Belongs to the EPSP synthase family.</text>
</comment>
<comment type="subunit">
    <text evidence="7">Monomer.</text>
</comment>
<dbReference type="PANTHER" id="PTHR21090">
    <property type="entry name" value="AROM/DEHYDROQUINATE SYNTHASE"/>
    <property type="match status" value="1"/>
</dbReference>
<feature type="binding site" evidence="7">
    <location>
        <position position="29"/>
    </location>
    <ligand>
        <name>3-phosphoshikimate</name>
        <dbReference type="ChEBI" id="CHEBI:145989"/>
    </ligand>
</feature>
<reference evidence="9" key="1">
    <citation type="journal article" date="2014" name="Int. J. Syst. Evol. Microbiol.">
        <title>Complete genome sequence of Corynebacterium casei LMG S-19264T (=DSM 44701T), isolated from a smear-ripened cheese.</title>
        <authorList>
            <consortium name="US DOE Joint Genome Institute (JGI-PGF)"/>
            <person name="Walter F."/>
            <person name="Albersmeier A."/>
            <person name="Kalinowski J."/>
            <person name="Ruckert C."/>
        </authorList>
    </citation>
    <scope>NUCLEOTIDE SEQUENCE</scope>
    <source>
        <strain evidence="9">CGMCC 1.15371</strain>
    </source>
</reference>
<comment type="function">
    <text evidence="7">Catalyzes the transfer of the enolpyruvyl moiety of phosphoenolpyruvate (PEP) to the 5-hydroxyl of shikimate-3-phosphate (S3P) to produce enolpyruvyl shikimate-3-phosphate and inorganic phosphate.</text>
</comment>
<sequence>MQSIQTVKRVEKTFNLGMHLPGSKSITLRDYLLSSLAEGESDIYFPGICDDTFRMEDALKKLGIQISKVKENMLTIRGNNGIFNRNEVELDVGLSATSTRLLMGLSLLRKGKTIIDGHESMRARPNKYLLDVLKELGATVTSCNDGYLPVSIVGPKAYSKSISMKGDKSSQYFSALLQIAPVLPEGLEIIVEGELVSKPYIEITINEMKKFGVQVENEDYKRFYVKPQSYKPVKLSVEGDASAASYFSALATIHGGTVKLNNIGSSTVQGDYKFLEICKKLGAEVIEGKDYTVITGTKSDQLPSLDTPINMESMPDVAPTLMAIAPFIPGVTKITGLSTLRIKECDRISAPVKELRKFGVEIVEGADYVEINEWKKLPLSSQIKVETYDDHRMAMSLAVFGTKAGNMEVLNPECVEKTYPLFWKDLSKIYS</sequence>
<evidence type="ECO:0000259" key="8">
    <source>
        <dbReference type="Pfam" id="PF00275"/>
    </source>
</evidence>
<dbReference type="InterPro" id="IPR036968">
    <property type="entry name" value="Enolpyruvate_Tfrase_sf"/>
</dbReference>
<keyword evidence="3 7" id="KW-0028">Amino-acid biosynthesis</keyword>
<evidence type="ECO:0000313" key="9">
    <source>
        <dbReference type="EMBL" id="GGE35379.1"/>
    </source>
</evidence>
<comment type="catalytic activity">
    <reaction evidence="6">
        <text>3-phosphoshikimate + phosphoenolpyruvate = 5-O-(1-carboxyvinyl)-3-phosphoshikimate + phosphate</text>
        <dbReference type="Rhea" id="RHEA:21256"/>
        <dbReference type="ChEBI" id="CHEBI:43474"/>
        <dbReference type="ChEBI" id="CHEBI:57701"/>
        <dbReference type="ChEBI" id="CHEBI:58702"/>
        <dbReference type="ChEBI" id="CHEBI:145989"/>
        <dbReference type="EC" id="2.5.1.19"/>
    </reaction>
    <physiologicalReaction direction="left-to-right" evidence="6">
        <dbReference type="Rhea" id="RHEA:21257"/>
    </physiologicalReaction>
</comment>
<comment type="pathway">
    <text evidence="1 7">Metabolic intermediate biosynthesis; chorismate biosynthesis; chorismate from D-erythrose 4-phosphate and phosphoenolpyruvate: step 6/7.</text>
</comment>
<dbReference type="InterPro" id="IPR001986">
    <property type="entry name" value="Enolpyruvate_Tfrase_dom"/>
</dbReference>
<feature type="binding site" evidence="7">
    <location>
        <position position="169"/>
    </location>
    <ligand>
        <name>3-phosphoshikimate</name>
        <dbReference type="ChEBI" id="CHEBI:145989"/>
    </ligand>
</feature>
<dbReference type="GO" id="GO:0009073">
    <property type="term" value="P:aromatic amino acid family biosynthetic process"/>
    <property type="evidence" value="ECO:0007669"/>
    <property type="project" value="UniProtKB-KW"/>
</dbReference>
<reference evidence="9" key="2">
    <citation type="submission" date="2020-09" db="EMBL/GenBank/DDBJ databases">
        <authorList>
            <person name="Sun Q."/>
            <person name="Zhou Y."/>
        </authorList>
    </citation>
    <scope>NUCLEOTIDE SEQUENCE</scope>
    <source>
        <strain evidence="9">CGMCC 1.15371</strain>
    </source>
</reference>
<keyword evidence="4 7" id="KW-0808">Transferase</keyword>
<dbReference type="GO" id="GO:0009423">
    <property type="term" value="P:chorismate biosynthetic process"/>
    <property type="evidence" value="ECO:0007669"/>
    <property type="project" value="UniProtKB-UniRule"/>
</dbReference>
<proteinExistence type="inferred from homology"/>
<feature type="binding site" evidence="7">
    <location>
        <position position="417"/>
    </location>
    <ligand>
        <name>phosphoenolpyruvate</name>
        <dbReference type="ChEBI" id="CHEBI:58702"/>
    </ligand>
</feature>
<dbReference type="GO" id="GO:0005737">
    <property type="term" value="C:cytoplasm"/>
    <property type="evidence" value="ECO:0007669"/>
    <property type="project" value="UniProtKB-SubCell"/>
</dbReference>
<dbReference type="PROSITE" id="PS00104">
    <property type="entry name" value="EPSP_SYNTHASE_1"/>
    <property type="match status" value="1"/>
</dbReference>
<dbReference type="Pfam" id="PF00275">
    <property type="entry name" value="EPSP_synthase"/>
    <property type="match status" value="1"/>
</dbReference>
<evidence type="ECO:0000256" key="3">
    <source>
        <dbReference type="ARBA" id="ARBA00022605"/>
    </source>
</evidence>
<evidence type="ECO:0000256" key="2">
    <source>
        <dbReference type="ARBA" id="ARBA00009948"/>
    </source>
</evidence>
<evidence type="ECO:0000256" key="4">
    <source>
        <dbReference type="ARBA" id="ARBA00022679"/>
    </source>
</evidence>
<protein>
    <recommendedName>
        <fullName evidence="7">3-phosphoshikimate 1-carboxyvinyltransferase</fullName>
        <ecNumber evidence="7">2.5.1.19</ecNumber>
    </recommendedName>
    <alternativeName>
        <fullName evidence="7">5-enolpyruvylshikimate-3-phosphate synthase</fullName>
        <shortName evidence="7">EPSP synthase</shortName>
        <shortName evidence="7">EPSPS</shortName>
    </alternativeName>
</protein>
<comment type="subcellular location">
    <subcellularLocation>
        <location evidence="7">Cytoplasm</location>
    </subcellularLocation>
</comment>
<dbReference type="InterPro" id="IPR023193">
    <property type="entry name" value="EPSP_synthase_CS"/>
</dbReference>
<feature type="binding site" evidence="7">
    <location>
        <position position="171"/>
    </location>
    <ligand>
        <name>phosphoenolpyruvate</name>
        <dbReference type="ChEBI" id="CHEBI:58702"/>
    </ligand>
</feature>
<dbReference type="SUPFAM" id="SSF55205">
    <property type="entry name" value="EPT/RTPC-like"/>
    <property type="match status" value="1"/>
</dbReference>
<name>A0A8J2VQL5_9BACL</name>
<dbReference type="InterPro" id="IPR006264">
    <property type="entry name" value="EPSP_synthase"/>
</dbReference>
<dbReference type="EC" id="2.5.1.19" evidence="7"/>
<feature type="binding site" evidence="7">
    <location>
        <position position="392"/>
    </location>
    <ligand>
        <name>phosphoenolpyruvate</name>
        <dbReference type="ChEBI" id="CHEBI:58702"/>
    </ligand>
</feature>
<dbReference type="NCBIfam" id="TIGR01356">
    <property type="entry name" value="aroA"/>
    <property type="match status" value="1"/>
</dbReference>
<dbReference type="GO" id="GO:0008652">
    <property type="term" value="P:amino acid biosynthetic process"/>
    <property type="evidence" value="ECO:0007669"/>
    <property type="project" value="UniProtKB-KW"/>
</dbReference>
<dbReference type="UniPathway" id="UPA00053">
    <property type="reaction ID" value="UER00089"/>
</dbReference>
<dbReference type="AlphaFoldDB" id="A0A8J2VQL5"/>
<feature type="domain" description="Enolpyruvate transferase" evidence="8">
    <location>
        <begin position="19"/>
        <end position="426"/>
    </location>
</feature>
<dbReference type="EMBL" id="BMIR01000004">
    <property type="protein sequence ID" value="GGE35379.1"/>
    <property type="molecule type" value="Genomic_DNA"/>
</dbReference>
<feature type="binding site" evidence="7">
    <location>
        <position position="24"/>
    </location>
    <ligand>
        <name>3-phosphoshikimate</name>
        <dbReference type="ChEBI" id="CHEBI:145989"/>
    </ligand>
</feature>